<evidence type="ECO:0000256" key="1">
    <source>
        <dbReference type="ARBA" id="ARBA00022723"/>
    </source>
</evidence>
<keyword evidence="3" id="KW-0862">Zinc</keyword>
<evidence type="ECO:0000313" key="5">
    <source>
        <dbReference type="EMBL" id="EDO15023.1"/>
    </source>
</evidence>
<dbReference type="GO" id="GO:0005737">
    <property type="term" value="C:cytoplasm"/>
    <property type="evidence" value="ECO:0007669"/>
    <property type="project" value="TreeGrafter"/>
</dbReference>
<dbReference type="InParanoid" id="A7TRS9"/>
<dbReference type="HOGENOM" id="CLU_025221_1_0_1"/>
<dbReference type="InterPro" id="IPR011011">
    <property type="entry name" value="Znf_FYVE_PHD"/>
</dbReference>
<dbReference type="GeneID" id="5543069"/>
<protein>
    <recommendedName>
        <fullName evidence="4">UBR-type domain-containing protein</fullName>
    </recommendedName>
</protein>
<dbReference type="eggNOG" id="KOG2752">
    <property type="taxonomic scope" value="Eukaryota"/>
</dbReference>
<accession>A7TRS9</accession>
<dbReference type="Proteomes" id="UP000000267">
    <property type="component" value="Unassembled WGS sequence"/>
</dbReference>
<keyword evidence="2" id="KW-0863">Zinc-finger</keyword>
<evidence type="ECO:0000256" key="2">
    <source>
        <dbReference type="ARBA" id="ARBA00022771"/>
    </source>
</evidence>
<dbReference type="PANTHER" id="PTHR13513:SF9">
    <property type="entry name" value="E3 UBIQUITIN-PROTEIN LIGASE UBR7-RELATED"/>
    <property type="match status" value="1"/>
</dbReference>
<dbReference type="InterPro" id="IPR003126">
    <property type="entry name" value="Znf_UBR"/>
</dbReference>
<evidence type="ECO:0000313" key="6">
    <source>
        <dbReference type="Proteomes" id="UP000000267"/>
    </source>
</evidence>
<dbReference type="InterPro" id="IPR047506">
    <property type="entry name" value="UBR7-like_UBR-box"/>
</dbReference>
<feature type="domain" description="UBR-type" evidence="4">
    <location>
        <begin position="29"/>
        <end position="100"/>
    </location>
</feature>
<dbReference type="OrthoDB" id="5795902at2759"/>
<dbReference type="STRING" id="436907.A7TRS9"/>
<evidence type="ECO:0000256" key="3">
    <source>
        <dbReference type="ARBA" id="ARBA00022833"/>
    </source>
</evidence>
<reference evidence="5 6" key="1">
    <citation type="journal article" date="2007" name="Proc. Natl. Acad. Sci. U.S.A.">
        <title>Independent sorting-out of thousands of duplicated gene pairs in two yeast species descended from a whole-genome duplication.</title>
        <authorList>
            <person name="Scannell D.R."/>
            <person name="Frank A.C."/>
            <person name="Conant G.C."/>
            <person name="Byrne K.P."/>
            <person name="Woolfit M."/>
            <person name="Wolfe K.H."/>
        </authorList>
    </citation>
    <scope>NUCLEOTIDE SEQUENCE [LARGE SCALE GENOMIC DNA]</scope>
    <source>
        <strain evidence="6">ATCC 22028 / DSM 70294 / BCRC 21397 / CBS 2163 / NBRC 10782 / NRRL Y-8283 / UCD 57-17</strain>
    </source>
</reference>
<dbReference type="GO" id="GO:0061630">
    <property type="term" value="F:ubiquitin protein ligase activity"/>
    <property type="evidence" value="ECO:0007669"/>
    <property type="project" value="InterPro"/>
</dbReference>
<dbReference type="EMBL" id="DS480487">
    <property type="protein sequence ID" value="EDO15023.1"/>
    <property type="molecule type" value="Genomic_DNA"/>
</dbReference>
<dbReference type="PhylomeDB" id="A7TRS9"/>
<dbReference type="InterPro" id="IPR013083">
    <property type="entry name" value="Znf_RING/FYVE/PHD"/>
</dbReference>
<dbReference type="AlphaFoldDB" id="A7TRS9"/>
<dbReference type="InterPro" id="IPR040204">
    <property type="entry name" value="UBR7"/>
</dbReference>
<evidence type="ECO:0000259" key="4">
    <source>
        <dbReference type="SMART" id="SM00396"/>
    </source>
</evidence>
<dbReference type="CDD" id="cd19677">
    <property type="entry name" value="UBR-box_UBR7"/>
    <property type="match status" value="1"/>
</dbReference>
<keyword evidence="1" id="KW-0479">Metal-binding</keyword>
<dbReference type="KEGG" id="vpo:Kpol_1007p7"/>
<dbReference type="SUPFAM" id="SSF57903">
    <property type="entry name" value="FYVE/PHD zinc finger"/>
    <property type="match status" value="1"/>
</dbReference>
<sequence length="369" mass="42578">MSDISADEYIEQQQLLEGEAKSSMPWNPNNCTYTLGPLRQQVFACRDHNKIGVCYSCSIQCHTRCDIVELFTKRNFTCDCGTERDGLVDADNGFRCQLRQNKEADIPASDNSYGHNFDGLFCICEKEYNPDSDSVMLQCIMGTECDEDWYHDYCIMNLDENKVERLPLNDDDEGSEKIVKGFPPLDSFDGYICWKCIKKSESFFKLLESQQNAEELIATKLYRNGTIQDNETDENTEITKKRKLDLEEIEYSLLLKPNYSETLKKIISTLKDEDNNKLLSFIENKMSHLVDEEPIYEPQEDQDINLDSYGLASDMLQSTLPHGMAIEGLVAFQKLKTKLSSFFKEFAENGEIVKEEDIKKFFEKKEDTE</sequence>
<organism evidence="6">
    <name type="scientific">Vanderwaltozyma polyspora (strain ATCC 22028 / DSM 70294 / BCRC 21397 / CBS 2163 / NBRC 10782 / NRRL Y-8283 / UCD 57-17)</name>
    <name type="common">Kluyveromyces polysporus</name>
    <dbReference type="NCBI Taxonomy" id="436907"/>
    <lineage>
        <taxon>Eukaryota</taxon>
        <taxon>Fungi</taxon>
        <taxon>Dikarya</taxon>
        <taxon>Ascomycota</taxon>
        <taxon>Saccharomycotina</taxon>
        <taxon>Saccharomycetes</taxon>
        <taxon>Saccharomycetales</taxon>
        <taxon>Saccharomycetaceae</taxon>
        <taxon>Vanderwaltozyma</taxon>
    </lineage>
</organism>
<name>A7TRS9_VANPO</name>
<dbReference type="RefSeq" id="XP_001642881.1">
    <property type="nucleotide sequence ID" value="XM_001642831.1"/>
</dbReference>
<dbReference type="OMA" id="GAMVYNH"/>
<keyword evidence="6" id="KW-1185">Reference proteome</keyword>
<dbReference type="SMART" id="SM00396">
    <property type="entry name" value="ZnF_UBR1"/>
    <property type="match status" value="1"/>
</dbReference>
<dbReference type="Pfam" id="PF02207">
    <property type="entry name" value="zf-UBR"/>
    <property type="match status" value="1"/>
</dbReference>
<proteinExistence type="predicted"/>
<gene>
    <name evidence="5" type="ORF">Kpol_1007p7</name>
</gene>
<dbReference type="GO" id="GO:0008270">
    <property type="term" value="F:zinc ion binding"/>
    <property type="evidence" value="ECO:0007669"/>
    <property type="project" value="UniProtKB-KW"/>
</dbReference>
<dbReference type="PANTHER" id="PTHR13513">
    <property type="entry name" value="E3 UBIQUITIN-PROTEIN LIGASE UBR7"/>
    <property type="match status" value="1"/>
</dbReference>
<dbReference type="Gene3D" id="3.30.40.10">
    <property type="entry name" value="Zinc/RING finger domain, C3HC4 (zinc finger)"/>
    <property type="match status" value="1"/>
</dbReference>